<evidence type="ECO:0000256" key="8">
    <source>
        <dbReference type="ARBA" id="ARBA00023196"/>
    </source>
</evidence>
<dbReference type="PANTHER" id="PTHR11693">
    <property type="entry name" value="ATP SYNTHASE GAMMA CHAIN"/>
    <property type="match status" value="1"/>
</dbReference>
<evidence type="ECO:0000256" key="3">
    <source>
        <dbReference type="ARBA" id="ARBA00007681"/>
    </source>
</evidence>
<comment type="similarity">
    <text evidence="3 10">Belongs to the ATPase gamma chain family.</text>
</comment>
<dbReference type="Gene3D" id="1.10.287.80">
    <property type="entry name" value="ATP synthase, gamma subunit, helix hairpin domain"/>
    <property type="match status" value="1"/>
</dbReference>
<organism evidence="11 12">
    <name type="scientific">Candidatus Roizmanbacteria bacterium CG_4_8_14_3_um_filter_36_10</name>
    <dbReference type="NCBI Taxonomy" id="1974834"/>
    <lineage>
        <taxon>Bacteria</taxon>
        <taxon>Candidatus Roizmaniibacteriota</taxon>
    </lineage>
</organism>
<evidence type="ECO:0000256" key="1">
    <source>
        <dbReference type="ARBA" id="ARBA00003456"/>
    </source>
</evidence>
<gene>
    <name evidence="10 11" type="primary">atpG</name>
    <name evidence="11" type="ORF">CO007_00820</name>
</gene>
<evidence type="ECO:0000256" key="5">
    <source>
        <dbReference type="ARBA" id="ARBA00022781"/>
    </source>
</evidence>
<dbReference type="HAMAP" id="MF_00815">
    <property type="entry name" value="ATP_synth_gamma_bact"/>
    <property type="match status" value="1"/>
</dbReference>
<dbReference type="Pfam" id="PF00231">
    <property type="entry name" value="ATP-synt"/>
    <property type="match status" value="1"/>
</dbReference>
<dbReference type="SUPFAM" id="SSF52943">
    <property type="entry name" value="ATP synthase (F1-ATPase), gamma subunit"/>
    <property type="match status" value="1"/>
</dbReference>
<reference evidence="12" key="1">
    <citation type="submission" date="2017-09" db="EMBL/GenBank/DDBJ databases">
        <title>Depth-based differentiation of microbial function through sediment-hosted aquifers and enrichment of novel symbionts in the deep terrestrial subsurface.</title>
        <authorList>
            <person name="Probst A.J."/>
            <person name="Ladd B."/>
            <person name="Jarett J.K."/>
            <person name="Geller-Mcgrath D.E."/>
            <person name="Sieber C.M.K."/>
            <person name="Emerson J.B."/>
            <person name="Anantharaman K."/>
            <person name="Thomas B.C."/>
            <person name="Malmstrom R."/>
            <person name="Stieglmeier M."/>
            <person name="Klingl A."/>
            <person name="Woyke T."/>
            <person name="Ryan C.M."/>
            <person name="Banfield J.F."/>
        </authorList>
    </citation>
    <scope>NUCLEOTIDE SEQUENCE [LARGE SCALE GENOMIC DNA]</scope>
</reference>
<evidence type="ECO:0000313" key="11">
    <source>
        <dbReference type="EMBL" id="PJC82181.1"/>
    </source>
</evidence>
<dbReference type="Gene3D" id="3.40.1380.10">
    <property type="match status" value="1"/>
</dbReference>
<dbReference type="Proteomes" id="UP000229370">
    <property type="component" value="Unassembled WGS sequence"/>
</dbReference>
<keyword evidence="8 10" id="KW-0139">CF(1)</keyword>
<accession>A0A2M8GNP9</accession>
<comment type="subunit">
    <text evidence="10">F-type ATPases have 2 components, CF(1) - the catalytic core - and CF(0) - the membrane proton channel. CF(1) has five subunits: alpha(3), beta(3), gamma(1), delta(1), epsilon(1). CF(0) has three main subunits: a, b and c.</text>
</comment>
<proteinExistence type="inferred from homology"/>
<sequence length="283" mass="32266">MNIRQVRKKIKTVTNIKKITRAMELVSAVKMKKSQLAAIQSQPYQETLQMVIKKITLIIDSSVSLLLKGNDSQRHLIILISTNKGLCGSFNFNLFKFCLQTFKKRENDFIVIGKLGSFFINRLGSKILADYSVNKPETIVTAVFNLAVSKFLLGEYSQIAITYNKFISSVRYQPVTEILLPIQLKTEMVDSPVKELEESYLIEPKPELIIDSLLQNYIEQKIRAAIMSNEAGEHSARMLAMKNATDNASQLIYDLTMTRNKLRQEKITYELLDMITAKESVEN</sequence>
<keyword evidence="9 10" id="KW-0066">ATP synthesis</keyword>
<dbReference type="InterPro" id="IPR000131">
    <property type="entry name" value="ATP_synth_F1_gsu"/>
</dbReference>
<dbReference type="AlphaFoldDB" id="A0A2M8GNP9"/>
<evidence type="ECO:0000256" key="10">
    <source>
        <dbReference type="HAMAP-Rule" id="MF_00815"/>
    </source>
</evidence>
<dbReference type="GO" id="GO:0045259">
    <property type="term" value="C:proton-transporting ATP synthase complex"/>
    <property type="evidence" value="ECO:0007669"/>
    <property type="project" value="UniProtKB-KW"/>
</dbReference>
<dbReference type="GO" id="GO:0046933">
    <property type="term" value="F:proton-transporting ATP synthase activity, rotational mechanism"/>
    <property type="evidence" value="ECO:0007669"/>
    <property type="project" value="UniProtKB-UniRule"/>
</dbReference>
<evidence type="ECO:0000256" key="4">
    <source>
        <dbReference type="ARBA" id="ARBA00022448"/>
    </source>
</evidence>
<name>A0A2M8GNP9_9BACT</name>
<evidence type="ECO:0000256" key="9">
    <source>
        <dbReference type="ARBA" id="ARBA00023310"/>
    </source>
</evidence>
<dbReference type="GO" id="GO:0005524">
    <property type="term" value="F:ATP binding"/>
    <property type="evidence" value="ECO:0007669"/>
    <property type="project" value="UniProtKB-UniRule"/>
</dbReference>
<comment type="subcellular location">
    <subcellularLocation>
        <location evidence="10">Cell membrane</location>
        <topology evidence="10">Peripheral membrane protein</topology>
    </subcellularLocation>
    <subcellularLocation>
        <location evidence="2">Membrane</location>
        <topology evidence="2">Peripheral membrane protein</topology>
    </subcellularLocation>
</comment>
<keyword evidence="4 10" id="KW-0813">Transport</keyword>
<keyword evidence="6 10" id="KW-0406">Ion transport</keyword>
<evidence type="ECO:0000256" key="6">
    <source>
        <dbReference type="ARBA" id="ARBA00023065"/>
    </source>
</evidence>
<dbReference type="PRINTS" id="PR00126">
    <property type="entry name" value="ATPASEGAMMA"/>
</dbReference>
<protein>
    <recommendedName>
        <fullName evidence="10">ATP synthase gamma chain</fullName>
    </recommendedName>
    <alternativeName>
        <fullName evidence="10">ATP synthase F1 sector gamma subunit</fullName>
    </alternativeName>
    <alternativeName>
        <fullName evidence="10">F-ATPase gamma subunit</fullName>
    </alternativeName>
</protein>
<comment type="function">
    <text evidence="1 10">Produces ATP from ADP in the presence of a proton gradient across the membrane. The gamma chain is believed to be important in regulating ATPase activity and the flow of protons through the CF(0) complex.</text>
</comment>
<dbReference type="PANTHER" id="PTHR11693:SF22">
    <property type="entry name" value="ATP SYNTHASE SUBUNIT GAMMA, MITOCHONDRIAL"/>
    <property type="match status" value="1"/>
</dbReference>
<evidence type="ECO:0000313" key="12">
    <source>
        <dbReference type="Proteomes" id="UP000229370"/>
    </source>
</evidence>
<dbReference type="GO" id="GO:0042777">
    <property type="term" value="P:proton motive force-driven plasma membrane ATP synthesis"/>
    <property type="evidence" value="ECO:0007669"/>
    <property type="project" value="UniProtKB-UniRule"/>
</dbReference>
<evidence type="ECO:0000256" key="7">
    <source>
        <dbReference type="ARBA" id="ARBA00023136"/>
    </source>
</evidence>
<dbReference type="EMBL" id="PFQK01000020">
    <property type="protein sequence ID" value="PJC82181.1"/>
    <property type="molecule type" value="Genomic_DNA"/>
</dbReference>
<dbReference type="InterPro" id="IPR035968">
    <property type="entry name" value="ATP_synth_F1_ATPase_gsu"/>
</dbReference>
<dbReference type="CDD" id="cd12151">
    <property type="entry name" value="F1-ATPase_gamma"/>
    <property type="match status" value="1"/>
</dbReference>
<dbReference type="GO" id="GO:0005886">
    <property type="term" value="C:plasma membrane"/>
    <property type="evidence" value="ECO:0007669"/>
    <property type="project" value="UniProtKB-SubCell"/>
</dbReference>
<comment type="caution">
    <text evidence="11">The sequence shown here is derived from an EMBL/GenBank/DDBJ whole genome shotgun (WGS) entry which is preliminary data.</text>
</comment>
<keyword evidence="10" id="KW-1003">Cell membrane</keyword>
<keyword evidence="7 10" id="KW-0472">Membrane</keyword>
<dbReference type="NCBIfam" id="TIGR01146">
    <property type="entry name" value="ATPsyn_F1gamma"/>
    <property type="match status" value="1"/>
</dbReference>
<evidence type="ECO:0000256" key="2">
    <source>
        <dbReference type="ARBA" id="ARBA00004170"/>
    </source>
</evidence>
<keyword evidence="5 10" id="KW-0375">Hydrogen ion transport</keyword>